<keyword evidence="6" id="KW-1185">Reference proteome</keyword>
<evidence type="ECO:0000256" key="1">
    <source>
        <dbReference type="ARBA" id="ARBA00007441"/>
    </source>
</evidence>
<dbReference type="GO" id="GO:0030170">
    <property type="term" value="F:pyridoxal phosphate binding"/>
    <property type="evidence" value="ECO:0007669"/>
    <property type="project" value="InterPro"/>
</dbReference>
<evidence type="ECO:0000256" key="3">
    <source>
        <dbReference type="SAM" id="MobiDB-lite"/>
    </source>
</evidence>
<dbReference type="Pfam" id="PF00155">
    <property type="entry name" value="Aminotran_1_2"/>
    <property type="match status" value="1"/>
</dbReference>
<dbReference type="PANTHER" id="PTHR43795">
    <property type="entry name" value="BIFUNCTIONAL ASPARTATE AMINOTRANSFERASE AND GLUTAMATE/ASPARTATE-PREPHENATE AMINOTRANSFERASE-RELATED"/>
    <property type="match status" value="1"/>
</dbReference>
<dbReference type="GO" id="GO:0006520">
    <property type="term" value="P:amino acid metabolic process"/>
    <property type="evidence" value="ECO:0007669"/>
    <property type="project" value="TreeGrafter"/>
</dbReference>
<evidence type="ECO:0000256" key="2">
    <source>
        <dbReference type="ARBA" id="ARBA00022898"/>
    </source>
</evidence>
<reference evidence="5 6" key="1">
    <citation type="submission" date="2020-04" db="EMBL/GenBank/DDBJ databases">
        <title>Perkinsus chesapeaki whole genome sequence.</title>
        <authorList>
            <person name="Bogema D.R."/>
        </authorList>
    </citation>
    <scope>NUCLEOTIDE SEQUENCE [LARGE SCALE GENOMIC DNA]</scope>
    <source>
        <strain evidence="5">ATCC PRA-425</strain>
    </source>
</reference>
<dbReference type="InterPro" id="IPR015422">
    <property type="entry name" value="PyrdxlP-dep_Trfase_small"/>
</dbReference>
<dbReference type="Gene3D" id="3.90.1150.10">
    <property type="entry name" value="Aspartate Aminotransferase, domain 1"/>
    <property type="match status" value="1"/>
</dbReference>
<dbReference type="Gene3D" id="3.40.640.10">
    <property type="entry name" value="Type I PLP-dependent aspartate aminotransferase-like (Major domain)"/>
    <property type="match status" value="1"/>
</dbReference>
<keyword evidence="2" id="KW-0663">Pyridoxal phosphate</keyword>
<accession>A0A7J6LT70</accession>
<name>A0A7J6LT70_PERCH</name>
<feature type="domain" description="Aminotransferase class I/classII large" evidence="4">
    <location>
        <begin position="71"/>
        <end position="449"/>
    </location>
</feature>
<dbReference type="GO" id="GO:0008483">
    <property type="term" value="F:transaminase activity"/>
    <property type="evidence" value="ECO:0007669"/>
    <property type="project" value="TreeGrafter"/>
</dbReference>
<dbReference type="InterPro" id="IPR015424">
    <property type="entry name" value="PyrdxlP-dep_Trfase"/>
</dbReference>
<dbReference type="PRINTS" id="PR00753">
    <property type="entry name" value="ACCSYNTHASE"/>
</dbReference>
<dbReference type="PANTHER" id="PTHR43795:SF39">
    <property type="entry name" value="AMINOTRANSFERASE CLASS I_CLASSII DOMAIN-CONTAINING PROTEIN"/>
    <property type="match status" value="1"/>
</dbReference>
<dbReference type="OrthoDB" id="410912at2759"/>
<comment type="similarity">
    <text evidence="1">Belongs to the class-I pyridoxal-phosphate-dependent aminotransferase family.</text>
</comment>
<dbReference type="CDD" id="cd00609">
    <property type="entry name" value="AAT_like"/>
    <property type="match status" value="1"/>
</dbReference>
<dbReference type="AlphaFoldDB" id="A0A7J6LT70"/>
<comment type="caution">
    <text evidence="5">The sequence shown here is derived from an EMBL/GenBank/DDBJ whole genome shotgun (WGS) entry which is preliminary data.</text>
</comment>
<dbReference type="PROSITE" id="PS00105">
    <property type="entry name" value="AA_TRANSFER_CLASS_1"/>
    <property type="match status" value="1"/>
</dbReference>
<protein>
    <recommendedName>
        <fullName evidence="4">Aminotransferase class I/classII large domain-containing protein</fullName>
    </recommendedName>
</protein>
<dbReference type="SUPFAM" id="SSF53383">
    <property type="entry name" value="PLP-dependent transferases"/>
    <property type="match status" value="1"/>
</dbReference>
<dbReference type="InterPro" id="IPR004838">
    <property type="entry name" value="NHTrfase_class1_PyrdxlP-BS"/>
</dbReference>
<gene>
    <name evidence="5" type="ORF">FOL47_006254</name>
</gene>
<evidence type="ECO:0000313" key="5">
    <source>
        <dbReference type="EMBL" id="KAF4662404.1"/>
    </source>
</evidence>
<dbReference type="InterPro" id="IPR015421">
    <property type="entry name" value="PyrdxlP-dep_Trfase_major"/>
</dbReference>
<proteinExistence type="inferred from homology"/>
<sequence>MTGSQASAAESEGDVGVSRRCNQAGGDPVTNYIHLFIESKKDLYGKDTNPDGYLSMCVAENRSMEEMMEAKMRDVLQEMASCSTFPKEELFLYGDFTGLSDLKKAVSTAVNEFLAPQEDASSQVTAEDVISVANGCGPALNMLSFALGDPGHKDCFITTKPLYPVFLFDCGKEAEVRVLPSVATSMENGFEITREALDNGYKACVDEGLNPKALLTVNPGNPSGRVADLEELRLVRNWCGEKGLWWISDEIYGCAVHGDSPRRHISALNMPLLPGDIDPPTVVLWGLSKDLGLSGMRVGFCLGLPRQRSRPSVIALRAGIKECYNQFASVSPLTQWFTARMLSDVVWLKSYFAAYCETLTTCKKIVCDGLAQLGIPFYQPGGSIFIWADFAEFLQSKNGDEDDDAAAALFDRLVDEPYKIFPSPGVSFFGRPGSMRFCYLWMSDPEQACRELIRRLQLFVKAARDAS</sequence>
<dbReference type="InterPro" id="IPR004839">
    <property type="entry name" value="Aminotransferase_I/II_large"/>
</dbReference>
<evidence type="ECO:0000259" key="4">
    <source>
        <dbReference type="Pfam" id="PF00155"/>
    </source>
</evidence>
<dbReference type="EMBL" id="JAAPAO010000347">
    <property type="protein sequence ID" value="KAF4662404.1"/>
    <property type="molecule type" value="Genomic_DNA"/>
</dbReference>
<dbReference type="Proteomes" id="UP000591131">
    <property type="component" value="Unassembled WGS sequence"/>
</dbReference>
<organism evidence="5 6">
    <name type="scientific">Perkinsus chesapeaki</name>
    <name type="common">Clam parasite</name>
    <name type="synonym">Perkinsus andrewsi</name>
    <dbReference type="NCBI Taxonomy" id="330153"/>
    <lineage>
        <taxon>Eukaryota</taxon>
        <taxon>Sar</taxon>
        <taxon>Alveolata</taxon>
        <taxon>Perkinsozoa</taxon>
        <taxon>Perkinsea</taxon>
        <taxon>Perkinsida</taxon>
        <taxon>Perkinsidae</taxon>
        <taxon>Perkinsus</taxon>
    </lineage>
</organism>
<dbReference type="InterPro" id="IPR050478">
    <property type="entry name" value="Ethylene_sulfur-biosynth"/>
</dbReference>
<evidence type="ECO:0000313" key="6">
    <source>
        <dbReference type="Proteomes" id="UP000591131"/>
    </source>
</evidence>
<feature type="region of interest" description="Disordered" evidence="3">
    <location>
        <begin position="1"/>
        <end position="21"/>
    </location>
</feature>